<dbReference type="Proteomes" id="UP001152321">
    <property type="component" value="Unassembled WGS sequence"/>
</dbReference>
<dbReference type="InterPro" id="IPR014001">
    <property type="entry name" value="Helicase_ATP-bd"/>
</dbReference>
<keyword evidence="4" id="KW-0547">Nucleotide-binding</keyword>
<proteinExistence type="inferred from homology"/>
<comment type="catalytic activity">
    <reaction evidence="16">
        <text>ATP + H2O = ADP + phosphate + H(+)</text>
        <dbReference type="Rhea" id="RHEA:13065"/>
        <dbReference type="ChEBI" id="CHEBI:15377"/>
        <dbReference type="ChEBI" id="CHEBI:15378"/>
        <dbReference type="ChEBI" id="CHEBI:30616"/>
        <dbReference type="ChEBI" id="CHEBI:43474"/>
        <dbReference type="ChEBI" id="CHEBI:456216"/>
        <dbReference type="EC" id="5.6.2.3"/>
    </reaction>
</comment>
<gene>
    <name evidence="18" type="ORF">NWE73_01155</name>
</gene>
<evidence type="ECO:0000313" key="18">
    <source>
        <dbReference type="EMBL" id="MDG0814950.1"/>
    </source>
</evidence>
<keyword evidence="12" id="KW-0234">DNA repair</keyword>
<evidence type="ECO:0000256" key="12">
    <source>
        <dbReference type="ARBA" id="ARBA00023204"/>
    </source>
</evidence>
<evidence type="ECO:0000256" key="6">
    <source>
        <dbReference type="ARBA" id="ARBA00022801"/>
    </source>
</evidence>
<evidence type="ECO:0000256" key="9">
    <source>
        <dbReference type="ARBA" id="ARBA00023004"/>
    </source>
</evidence>
<dbReference type="Pfam" id="PF13307">
    <property type="entry name" value="Helicase_C_2"/>
    <property type="match status" value="1"/>
</dbReference>
<keyword evidence="5" id="KW-0227">DNA damage</keyword>
<comment type="similarity">
    <text evidence="14">Belongs to the helicase family. DinG subfamily.</text>
</comment>
<dbReference type="Gene3D" id="3.40.50.300">
    <property type="entry name" value="P-loop containing nucleotide triphosphate hydrolases"/>
    <property type="match status" value="2"/>
</dbReference>
<dbReference type="InterPro" id="IPR027417">
    <property type="entry name" value="P-loop_NTPase"/>
</dbReference>
<keyword evidence="9" id="KW-0408">Iron</keyword>
<keyword evidence="7 18" id="KW-0347">Helicase</keyword>
<evidence type="ECO:0000259" key="17">
    <source>
        <dbReference type="PROSITE" id="PS51193"/>
    </source>
</evidence>
<dbReference type="InterPro" id="IPR011545">
    <property type="entry name" value="DEAD/DEAH_box_helicase_dom"/>
</dbReference>
<evidence type="ECO:0000256" key="4">
    <source>
        <dbReference type="ARBA" id="ARBA00022741"/>
    </source>
</evidence>
<dbReference type="InterPro" id="IPR006554">
    <property type="entry name" value="Helicase-like_DEXD_c2"/>
</dbReference>
<dbReference type="SMART" id="SM00488">
    <property type="entry name" value="DEXDc2"/>
    <property type="match status" value="1"/>
</dbReference>
<dbReference type="EMBL" id="JANRMI010000001">
    <property type="protein sequence ID" value="MDG0814950.1"/>
    <property type="molecule type" value="Genomic_DNA"/>
</dbReference>
<dbReference type="Pfam" id="PF06733">
    <property type="entry name" value="DEAD_2"/>
    <property type="match status" value="1"/>
</dbReference>
<evidence type="ECO:0000256" key="3">
    <source>
        <dbReference type="ARBA" id="ARBA00022723"/>
    </source>
</evidence>
<evidence type="ECO:0000256" key="15">
    <source>
        <dbReference type="ARBA" id="ARBA00044969"/>
    </source>
</evidence>
<reference evidence="18" key="1">
    <citation type="submission" date="2022-08" db="EMBL/GenBank/DDBJ databases">
        <title>Novel Bdellovibrio Species Isolated from Svalbard: Designation Bdellovibrio svalbardensis.</title>
        <authorList>
            <person name="Mitchell R.J."/>
            <person name="Choi S.Y."/>
        </authorList>
    </citation>
    <scope>NUCLEOTIDE SEQUENCE</scope>
    <source>
        <strain evidence="18">PAP01</strain>
    </source>
</reference>
<evidence type="ECO:0000256" key="8">
    <source>
        <dbReference type="ARBA" id="ARBA00022840"/>
    </source>
</evidence>
<dbReference type="InterPro" id="IPR045028">
    <property type="entry name" value="DinG/Rad3-like"/>
</dbReference>
<dbReference type="SMART" id="SM00487">
    <property type="entry name" value="DEXDc"/>
    <property type="match status" value="1"/>
</dbReference>
<name>A0ABT6DDN4_9BACT</name>
<keyword evidence="13" id="KW-0413">Isomerase</keyword>
<evidence type="ECO:0000256" key="16">
    <source>
        <dbReference type="ARBA" id="ARBA00048954"/>
    </source>
</evidence>
<keyword evidence="10" id="KW-0411">Iron-sulfur</keyword>
<dbReference type="SMART" id="SM00491">
    <property type="entry name" value="HELICc2"/>
    <property type="match status" value="1"/>
</dbReference>
<dbReference type="PANTHER" id="PTHR11472">
    <property type="entry name" value="DNA REPAIR DEAD HELICASE RAD3/XP-D SUBFAMILY MEMBER"/>
    <property type="match status" value="1"/>
</dbReference>
<evidence type="ECO:0000313" key="19">
    <source>
        <dbReference type="Proteomes" id="UP001152321"/>
    </source>
</evidence>
<dbReference type="GO" id="GO:0004386">
    <property type="term" value="F:helicase activity"/>
    <property type="evidence" value="ECO:0007669"/>
    <property type="project" value="UniProtKB-KW"/>
</dbReference>
<dbReference type="InterPro" id="IPR006555">
    <property type="entry name" value="ATP-dep_Helicase_C"/>
</dbReference>
<feature type="domain" description="Helicase ATP-binding" evidence="17">
    <location>
        <begin position="190"/>
        <end position="441"/>
    </location>
</feature>
<sequence>MAKKTTQRKIKVDITQFAVPCPRVGSIELYSGYGQVPQLGQEIHQSVQRRRIREVSGYVAEKKMSIEFSRGEYLFVVSGRADGFIETPDCQIEEIKSAFDVESLERKVSGDENHPYVWQLRTYGYIHYKQTGEVPELKMLLVSSRNFKTSEIYFDLDVEEYEAWLALRLAELVEETKIREKLFKKRVEISENLQFPFSSPRPGQTELISSIEEGFAEEKSIVVQAPTGLGKTIGVLYPSLKDSLARGQKVIYVTPKNSQHQVAEEAVDRMQELGATIRPLTITAKSKMCFKAEPICNPQYCEYAQDYYKKIADNDLVNKISKLRSLSQKKLRQLGEEFQVCPFELSVEAIERADVVIADYNYVFSTRSLLGRLQNPLLEPDEKANLVIDEAHNLPSRAQDYFSPSISTRELRQIEEPLLKVAKRFSKRGLALCKEAQDLIEEYRGESRNISIDFDPVFELEKKLREFMAEYLEADIEVQPQDGVLRLTNVWSDFAQALELKGPEFFQTYQKNKIFGEDNETLKVTCCDASAHLNEIYKSFKNVVAFSATLKPFSYSSKLLGFTEESTKCLEFVSPFPKENRKIIVIPQISTKYKERTFSSPRIAEAIEKIMELKSGNYIALFPSFDFMKDVEKHLKQTFYQRLIQQREMKAARVDDFLSFMKNNDHPTLLLAVQGGVFSEGVDFPGDMLIGAFVIGPALPTFDFEREQIRQYYEKSHDKDEAFNYTYVYPAMAKTIQSAGRVIRSESDKGIIVLMDSRFLESTYSETMPQGWFKESPRELVSQKILSDISEFWQSIEKVKGVES</sequence>
<dbReference type="SUPFAM" id="SSF52540">
    <property type="entry name" value="P-loop containing nucleoside triphosphate hydrolases"/>
    <property type="match status" value="2"/>
</dbReference>
<dbReference type="RefSeq" id="WP_277576430.1">
    <property type="nucleotide sequence ID" value="NZ_JANRMI010000001.1"/>
</dbReference>
<keyword evidence="6" id="KW-0378">Hydrolase</keyword>
<dbReference type="InterPro" id="IPR014013">
    <property type="entry name" value="Helic_SF1/SF2_ATP-bd_DinG/Rad3"/>
</dbReference>
<evidence type="ECO:0000256" key="7">
    <source>
        <dbReference type="ARBA" id="ARBA00022806"/>
    </source>
</evidence>
<evidence type="ECO:0000256" key="13">
    <source>
        <dbReference type="ARBA" id="ARBA00023235"/>
    </source>
</evidence>
<evidence type="ECO:0000256" key="1">
    <source>
        <dbReference type="ARBA" id="ARBA00001966"/>
    </source>
</evidence>
<keyword evidence="11" id="KW-0238">DNA-binding</keyword>
<evidence type="ECO:0000256" key="5">
    <source>
        <dbReference type="ARBA" id="ARBA00022763"/>
    </source>
</evidence>
<dbReference type="Gene3D" id="3.90.320.10">
    <property type="match status" value="1"/>
</dbReference>
<comment type="caution">
    <text evidence="18">The sequence shown here is derived from an EMBL/GenBank/DDBJ whole genome shotgun (WGS) entry which is preliminary data.</text>
</comment>
<evidence type="ECO:0000256" key="11">
    <source>
        <dbReference type="ARBA" id="ARBA00023125"/>
    </source>
</evidence>
<keyword evidence="3" id="KW-0479">Metal-binding</keyword>
<dbReference type="InterPro" id="IPR010614">
    <property type="entry name" value="RAD3-like_helicase_DEAD"/>
</dbReference>
<comment type="cofactor">
    <cofactor evidence="1">
        <name>[4Fe-4S] cluster</name>
        <dbReference type="ChEBI" id="CHEBI:49883"/>
    </cofactor>
</comment>
<dbReference type="PROSITE" id="PS51193">
    <property type="entry name" value="HELICASE_ATP_BIND_2"/>
    <property type="match status" value="1"/>
</dbReference>
<evidence type="ECO:0000256" key="14">
    <source>
        <dbReference type="ARBA" id="ARBA00038058"/>
    </source>
</evidence>
<keyword evidence="8" id="KW-0067">ATP-binding</keyword>
<keyword evidence="19" id="KW-1185">Reference proteome</keyword>
<dbReference type="Pfam" id="PF00270">
    <property type="entry name" value="DEAD"/>
    <property type="match status" value="1"/>
</dbReference>
<keyword evidence="2" id="KW-0004">4Fe-4S</keyword>
<dbReference type="InterPro" id="IPR011604">
    <property type="entry name" value="PDDEXK-like_dom_sf"/>
</dbReference>
<evidence type="ECO:0000256" key="2">
    <source>
        <dbReference type="ARBA" id="ARBA00022485"/>
    </source>
</evidence>
<accession>A0ABT6DDN4</accession>
<dbReference type="PANTHER" id="PTHR11472:SF34">
    <property type="entry name" value="REGULATOR OF TELOMERE ELONGATION HELICASE 1"/>
    <property type="match status" value="1"/>
</dbReference>
<organism evidence="18 19">
    <name type="scientific">Bdellovibrio svalbardensis</name>
    <dbReference type="NCBI Taxonomy" id="2972972"/>
    <lineage>
        <taxon>Bacteria</taxon>
        <taxon>Pseudomonadati</taxon>
        <taxon>Bdellovibrionota</taxon>
        <taxon>Bdellovibrionia</taxon>
        <taxon>Bdellovibrionales</taxon>
        <taxon>Pseudobdellovibrionaceae</taxon>
        <taxon>Bdellovibrio</taxon>
    </lineage>
</organism>
<evidence type="ECO:0000256" key="10">
    <source>
        <dbReference type="ARBA" id="ARBA00023014"/>
    </source>
</evidence>
<dbReference type="EC" id="5.6.2.3" evidence="15"/>
<dbReference type="Gene3D" id="1.10.275.30">
    <property type="match status" value="1"/>
</dbReference>
<protein>
    <recommendedName>
        <fullName evidence="15">DNA 5'-3' helicase</fullName>
        <ecNumber evidence="15">5.6.2.3</ecNumber>
    </recommendedName>
</protein>